<comment type="caution">
    <text evidence="5">The sequence shown here is derived from an EMBL/GenBank/DDBJ whole genome shotgun (WGS) entry which is preliminary data.</text>
</comment>
<dbReference type="CDD" id="cd05233">
    <property type="entry name" value="SDR_c"/>
    <property type="match status" value="1"/>
</dbReference>
<dbReference type="Proteomes" id="UP000013015">
    <property type="component" value="Unassembled WGS sequence"/>
</dbReference>
<dbReference type="HOGENOM" id="CLU_010194_2_10_11"/>
<keyword evidence="6" id="KW-1185">Reference proteome</keyword>
<dbReference type="NCBIfam" id="NF006073">
    <property type="entry name" value="PRK08219.1"/>
    <property type="match status" value="1"/>
</dbReference>
<dbReference type="OrthoDB" id="517007at2"/>
<dbReference type="PRINTS" id="PR00081">
    <property type="entry name" value="GDHRDH"/>
</dbReference>
<dbReference type="PANTHER" id="PTHR43115">
    <property type="entry name" value="DEHYDROGENASE/REDUCTASE SDR FAMILY MEMBER 11"/>
    <property type="match status" value="1"/>
</dbReference>
<proteinExistence type="inferred from homology"/>
<dbReference type="Gene3D" id="3.40.50.720">
    <property type="entry name" value="NAD(P)-binding Rossmann-like Domain"/>
    <property type="match status" value="1"/>
</dbReference>
<evidence type="ECO:0000313" key="6">
    <source>
        <dbReference type="Proteomes" id="UP000013015"/>
    </source>
</evidence>
<evidence type="ECO:0000256" key="3">
    <source>
        <dbReference type="RuleBase" id="RU000363"/>
    </source>
</evidence>
<dbReference type="SUPFAM" id="SSF51735">
    <property type="entry name" value="NAD(P)-binding Rossmann-fold domains"/>
    <property type="match status" value="1"/>
</dbReference>
<accession>N6WBC4</accession>
<dbReference type="PATRIC" id="fig|888050.3.peg.1387"/>
<dbReference type="Pfam" id="PF00106">
    <property type="entry name" value="adh_short"/>
    <property type="match status" value="1"/>
</dbReference>
<organism evidence="5 6">
    <name type="scientific">Schaalia cardiffensis F0333</name>
    <dbReference type="NCBI Taxonomy" id="888050"/>
    <lineage>
        <taxon>Bacteria</taxon>
        <taxon>Bacillati</taxon>
        <taxon>Actinomycetota</taxon>
        <taxon>Actinomycetes</taxon>
        <taxon>Actinomycetales</taxon>
        <taxon>Actinomycetaceae</taxon>
        <taxon>Schaalia</taxon>
    </lineage>
</organism>
<dbReference type="STRING" id="888050.HMPREF9004_1449"/>
<feature type="domain" description="Ketoreductase" evidence="4">
    <location>
        <begin position="6"/>
        <end position="201"/>
    </location>
</feature>
<dbReference type="RefSeq" id="WP_005963786.1">
    <property type="nucleotide sequence ID" value="NZ_CP040505.1"/>
</dbReference>
<gene>
    <name evidence="5" type="ORF">HMPREF9004_1449</name>
</gene>
<evidence type="ECO:0000259" key="4">
    <source>
        <dbReference type="SMART" id="SM00822"/>
    </source>
</evidence>
<dbReference type="EMBL" id="AQHZ01000024">
    <property type="protein sequence ID" value="ENO17539.1"/>
    <property type="molecule type" value="Genomic_DNA"/>
</dbReference>
<protein>
    <submittedName>
        <fullName evidence="5">Short-chain dehydrogenase/reductase family oxidoreductase</fullName>
    </submittedName>
</protein>
<dbReference type="AlphaFoldDB" id="N6WBC4"/>
<dbReference type="GO" id="GO:0016491">
    <property type="term" value="F:oxidoreductase activity"/>
    <property type="evidence" value="ECO:0007669"/>
    <property type="project" value="UniProtKB-KW"/>
</dbReference>
<dbReference type="PRINTS" id="PR00080">
    <property type="entry name" value="SDRFAMILY"/>
</dbReference>
<name>N6WBC4_9ACTO</name>
<reference evidence="5 6" key="1">
    <citation type="submission" date="2013-03" db="EMBL/GenBank/DDBJ databases">
        <title>Reference genome for the Human Microbiome Project.</title>
        <authorList>
            <person name="Aqrawi P."/>
            <person name="Ayvaz T."/>
            <person name="Bess C."/>
            <person name="Blankenburg K."/>
            <person name="Coyle M."/>
            <person name="Deng J."/>
            <person name="Forbes L."/>
            <person name="Fowler G."/>
            <person name="Francisco L."/>
            <person name="Fu Q."/>
            <person name="Gibbs R."/>
            <person name="Gross S."/>
            <person name="Gubbala S."/>
            <person name="Hale W."/>
            <person name="Hemphill L."/>
            <person name="Highlander S."/>
            <person name="Hirani K."/>
            <person name="Jackson L."/>
            <person name="Jakkamsetti A."/>
            <person name="Javaid M."/>
            <person name="Jayaseelan J.C."/>
            <person name="Jiang H."/>
            <person name="Joshi V."/>
            <person name="Korchina V."/>
            <person name="Kovar C."/>
            <person name="Lara F."/>
            <person name="Lee S."/>
            <person name="Liu Y."/>
            <person name="Mata R."/>
            <person name="Mathew T."/>
            <person name="Munidasa M."/>
            <person name="Muzny D."/>
            <person name="Nazareth L."/>
            <person name="Ngo R."/>
            <person name="Nguyen L."/>
            <person name="Nguyen N."/>
            <person name="Okwuonu G."/>
            <person name="Ongeri F."/>
            <person name="Palculict T."/>
            <person name="Patil S."/>
            <person name="Petrosino J."/>
            <person name="Pham C."/>
            <person name="Pham P."/>
            <person name="Pu L.-L."/>
            <person name="Qin X."/>
            <person name="Qu J."/>
            <person name="Reid J."/>
            <person name="Ross M."/>
            <person name="Ruth R."/>
            <person name="Saada N."/>
            <person name="San Lucas F."/>
            <person name="Santibanez J."/>
            <person name="Shang Y."/>
            <person name="Simmons D."/>
            <person name="Song X.-Z."/>
            <person name="Tang L.-Y."/>
            <person name="Thornton R."/>
            <person name="Warren J."/>
            <person name="Weissenberger G."/>
            <person name="Wilczek-Boney K."/>
            <person name="Worley K."/>
            <person name="Youmans B."/>
            <person name="Zhang J."/>
            <person name="Zhang L."/>
            <person name="Zhao Z."/>
            <person name="Zhou C."/>
            <person name="Zhu D."/>
            <person name="Zhu Y."/>
        </authorList>
    </citation>
    <scope>NUCLEOTIDE SEQUENCE [LARGE SCALE GENOMIC DNA]</scope>
    <source>
        <strain evidence="5 6">F0333</strain>
    </source>
</reference>
<dbReference type="InterPro" id="IPR002347">
    <property type="entry name" value="SDR_fam"/>
</dbReference>
<dbReference type="PANTHER" id="PTHR43115:SF4">
    <property type="entry name" value="DEHYDROGENASE_REDUCTASE SDR FAMILY MEMBER 11"/>
    <property type="match status" value="1"/>
</dbReference>
<dbReference type="InterPro" id="IPR020904">
    <property type="entry name" value="Sc_DH/Rdtase_CS"/>
</dbReference>
<keyword evidence="2" id="KW-0560">Oxidoreductase</keyword>
<dbReference type="PROSITE" id="PS00061">
    <property type="entry name" value="ADH_SHORT"/>
    <property type="match status" value="1"/>
</dbReference>
<dbReference type="eggNOG" id="COG4221">
    <property type="taxonomic scope" value="Bacteria"/>
</dbReference>
<dbReference type="SMART" id="SM00822">
    <property type="entry name" value="PKS_KR"/>
    <property type="match status" value="1"/>
</dbReference>
<evidence type="ECO:0000256" key="2">
    <source>
        <dbReference type="ARBA" id="ARBA00023002"/>
    </source>
</evidence>
<evidence type="ECO:0000313" key="5">
    <source>
        <dbReference type="EMBL" id="ENO17539.1"/>
    </source>
</evidence>
<dbReference type="InterPro" id="IPR057326">
    <property type="entry name" value="KR_dom"/>
</dbReference>
<evidence type="ECO:0000256" key="1">
    <source>
        <dbReference type="ARBA" id="ARBA00006484"/>
    </source>
</evidence>
<sequence length="234" mass="25482">MTPEAPVALITGATRGLGAAIAKELSSTHRIIVGGRSADSVMPALQAFPNALPLIADLADEKALATAFDRAMEVAGRLDVLVNNAGIGKKATIDETDRVQWRSVLETNLVAVADLTRIALPFLRESVGTIVMTNSGAGVRIYPSDAAYCVSKWALKAFTECLREQERGRVRVVSLHPGRIDTDMQVEMQAQAGRPYRPEEHMRPEDVARTVRLALDLPSSMNIDEIHLRTTEKK</sequence>
<dbReference type="InterPro" id="IPR036291">
    <property type="entry name" value="NAD(P)-bd_dom_sf"/>
</dbReference>
<comment type="similarity">
    <text evidence="1 3">Belongs to the short-chain dehydrogenases/reductases (SDR) family.</text>
</comment>